<dbReference type="Gene3D" id="2.30.39.10">
    <property type="entry name" value="Alpha-1-antitrypsin, domain 1"/>
    <property type="match status" value="1"/>
</dbReference>
<accession>A0ABM5M3U2</accession>
<dbReference type="PANTHER" id="PTHR11461:SF211">
    <property type="entry name" value="GH10112P-RELATED"/>
    <property type="match status" value="1"/>
</dbReference>
<feature type="domain" description="Serpin" evidence="4">
    <location>
        <begin position="60"/>
        <end position="414"/>
    </location>
</feature>
<dbReference type="InterPro" id="IPR042178">
    <property type="entry name" value="Serpin_sf_1"/>
</dbReference>
<dbReference type="InterPro" id="IPR000215">
    <property type="entry name" value="Serpin_fam"/>
</dbReference>
<keyword evidence="6" id="KW-1185">Reference proteome</keyword>
<dbReference type="InterPro" id="IPR023796">
    <property type="entry name" value="Serpin_dom"/>
</dbReference>
<dbReference type="SUPFAM" id="SSF56574">
    <property type="entry name" value="Serpins"/>
    <property type="match status" value="1"/>
</dbReference>
<dbReference type="Proteomes" id="UP000006867">
    <property type="component" value="Chromosome"/>
</dbReference>
<keyword evidence="3" id="KW-0732">Signal</keyword>
<evidence type="ECO:0000259" key="4">
    <source>
        <dbReference type="SMART" id="SM00093"/>
    </source>
</evidence>
<feature type="chain" id="PRO_5046883409" description="Serpin domain-containing protein" evidence="3">
    <location>
        <begin position="26"/>
        <end position="416"/>
    </location>
</feature>
<evidence type="ECO:0000256" key="2">
    <source>
        <dbReference type="SAM" id="MobiDB-lite"/>
    </source>
</evidence>
<evidence type="ECO:0000256" key="1">
    <source>
        <dbReference type="RuleBase" id="RU000411"/>
    </source>
</evidence>
<dbReference type="CDD" id="cd19588">
    <property type="entry name" value="serpin_miropin-like"/>
    <property type="match status" value="1"/>
</dbReference>
<proteinExistence type="inferred from homology"/>
<dbReference type="PROSITE" id="PS51257">
    <property type="entry name" value="PROKAR_LIPOPROTEIN"/>
    <property type="match status" value="1"/>
</dbReference>
<dbReference type="PROSITE" id="PS00284">
    <property type="entry name" value="SERPIN"/>
    <property type="match status" value="1"/>
</dbReference>
<evidence type="ECO:0000256" key="3">
    <source>
        <dbReference type="SAM" id="SignalP"/>
    </source>
</evidence>
<dbReference type="EMBL" id="CP002207">
    <property type="protein sequence ID" value="ADP34906.1"/>
    <property type="molecule type" value="Genomic_DNA"/>
</dbReference>
<sequence>MQTKNGWMMFLLLLLALAGCGQPSAEHPASQMSSSKTSPSAQSADGIHKEFIEAEGLFGISVFHHLIEQQGTEKNVFISPYSIQQALVMTANGADGKTKEEMKNTLLLSEMKDREINEAANTLMNSFRTLFDGELLAAHSVWTGLDINPQFKQTIEQHFDGKACKLGPHPEKAKRKINEWAAKKTKGHIEDIADNLSPNTIAVLLNTIYFQGDLAQPFDKAMTYVEPFYLQNGTEKKHPMMKQTALLPYQENELFQAVKLSYKNKDLSFAVFLPQKDKDLSSLTASLTHENLEKWENRWEEKTVKLSLPRFSFEEKYNLRGILTQLGMKTAFGKADFSNLFQDKSTGAKIDDVNHHTFIKTDETGTEAAAATSVEIIESASGPELSLTVNRPFLFVIADEKTKSILFLGTVAEPAE</sequence>
<dbReference type="RefSeq" id="WP_003327979.1">
    <property type="nucleotide sequence ID" value="NC_014639.1"/>
</dbReference>
<gene>
    <name evidence="5" type="ordered locus">BATR1942_19955</name>
</gene>
<name>A0ABM5M3U2_BACA1</name>
<dbReference type="PANTHER" id="PTHR11461">
    <property type="entry name" value="SERINE PROTEASE INHIBITOR, SERPIN"/>
    <property type="match status" value="1"/>
</dbReference>
<dbReference type="InterPro" id="IPR023795">
    <property type="entry name" value="Serpin_CS"/>
</dbReference>
<feature type="region of interest" description="Disordered" evidence="2">
    <location>
        <begin position="25"/>
        <end position="44"/>
    </location>
</feature>
<dbReference type="SMART" id="SM00093">
    <property type="entry name" value="SERPIN"/>
    <property type="match status" value="1"/>
</dbReference>
<evidence type="ECO:0000313" key="5">
    <source>
        <dbReference type="EMBL" id="ADP34906.1"/>
    </source>
</evidence>
<evidence type="ECO:0000313" key="6">
    <source>
        <dbReference type="Proteomes" id="UP000006867"/>
    </source>
</evidence>
<dbReference type="InterPro" id="IPR036186">
    <property type="entry name" value="Serpin_sf"/>
</dbReference>
<dbReference type="Pfam" id="PF00079">
    <property type="entry name" value="Serpin"/>
    <property type="match status" value="1"/>
</dbReference>
<dbReference type="InterPro" id="IPR042185">
    <property type="entry name" value="Serpin_sf_2"/>
</dbReference>
<reference evidence="5 6" key="1">
    <citation type="journal article" date="2011" name="Front. Microbiol.">
        <title>Genomic signatures of strain selection and enhancement in Bacillus atrophaeus var. globigii, a historical biowarfare simulant.</title>
        <authorList>
            <person name="Gibbons H.S."/>
            <person name="Broomall S.M."/>
            <person name="McNew L.A."/>
            <person name="Daligault H."/>
            <person name="Chapman C."/>
            <person name="Bruce D."/>
            <person name="Karavis M."/>
            <person name="Krepps M."/>
            <person name="McGregor P.A."/>
            <person name="Hong C."/>
            <person name="Park K.H."/>
            <person name="Akmal A."/>
            <person name="Feldman A."/>
            <person name="Lin J.S."/>
            <person name="Chang W.E."/>
            <person name="Higgs B.W."/>
            <person name="Demirev P."/>
            <person name="Lindquist J."/>
            <person name="Liem A."/>
            <person name="Fochler E."/>
            <person name="Read T.D."/>
            <person name="Tapia R."/>
            <person name="Johnson S."/>
            <person name="Bishop-Lilly K.A."/>
            <person name="Detter C."/>
            <person name="Han C."/>
            <person name="Sozhamannan S."/>
            <person name="Rosenzweig C.N."/>
            <person name="Skowronski E.W."/>
        </authorList>
    </citation>
    <scope>NUCLEOTIDE SEQUENCE [LARGE SCALE GENOMIC DNA]</scope>
    <source>
        <strain evidence="5 6">1942</strain>
    </source>
</reference>
<organism evidence="5 6">
    <name type="scientific">Bacillus atrophaeus (strain 1942)</name>
    <dbReference type="NCBI Taxonomy" id="720555"/>
    <lineage>
        <taxon>Bacteria</taxon>
        <taxon>Bacillati</taxon>
        <taxon>Bacillota</taxon>
        <taxon>Bacilli</taxon>
        <taxon>Bacillales</taxon>
        <taxon>Bacillaceae</taxon>
        <taxon>Bacillus</taxon>
    </lineage>
</organism>
<feature type="compositionally biased region" description="Low complexity" evidence="2">
    <location>
        <begin position="28"/>
        <end position="44"/>
    </location>
</feature>
<feature type="signal peptide" evidence="3">
    <location>
        <begin position="1"/>
        <end position="25"/>
    </location>
</feature>
<dbReference type="Gene3D" id="3.30.497.10">
    <property type="entry name" value="Antithrombin, subunit I, domain 2"/>
    <property type="match status" value="1"/>
</dbReference>
<protein>
    <recommendedName>
        <fullName evidence="4">Serpin domain-containing protein</fullName>
    </recommendedName>
</protein>
<comment type="similarity">
    <text evidence="1">Belongs to the serpin family.</text>
</comment>